<dbReference type="Pfam" id="PF14500">
    <property type="entry name" value="MMS19_N"/>
    <property type="match status" value="1"/>
</dbReference>
<comment type="similarity">
    <text evidence="4">Belongs to the MET18/MMS19 family.</text>
</comment>
<evidence type="ECO:0000256" key="3">
    <source>
        <dbReference type="ARBA" id="ARBA00023242"/>
    </source>
</evidence>
<evidence type="ECO:0000313" key="8">
    <source>
        <dbReference type="Proteomes" id="UP000007796"/>
    </source>
</evidence>
<keyword evidence="8" id="KW-1185">Reference proteome</keyword>
<evidence type="ECO:0000259" key="5">
    <source>
        <dbReference type="Pfam" id="PF12460"/>
    </source>
</evidence>
<gene>
    <name evidence="7" type="ORF">CMQ_7859</name>
</gene>
<evidence type="ECO:0000256" key="1">
    <source>
        <dbReference type="ARBA" id="ARBA00004123"/>
    </source>
</evidence>
<evidence type="ECO:0000259" key="6">
    <source>
        <dbReference type="Pfam" id="PF14500"/>
    </source>
</evidence>
<protein>
    <recommendedName>
        <fullName evidence="4">MMS19 nucleotide excision repair protein</fullName>
    </recommendedName>
</protein>
<feature type="domain" description="MMS19 N-terminal" evidence="6">
    <location>
        <begin position="66"/>
        <end position="283"/>
    </location>
</feature>
<evidence type="ECO:0000256" key="4">
    <source>
        <dbReference type="RuleBase" id="RU367072"/>
    </source>
</evidence>
<dbReference type="EMBL" id="GL629990">
    <property type="protein sequence ID" value="EFW99491.1"/>
    <property type="molecule type" value="Genomic_DNA"/>
</dbReference>
<dbReference type="AlphaFoldDB" id="F0XRQ3"/>
<dbReference type="GeneID" id="25981449"/>
<dbReference type="OrthoDB" id="342900at2759"/>
<keyword evidence="2" id="KW-0677">Repeat</keyword>
<reference evidence="7 8" key="1">
    <citation type="journal article" date="2011" name="Proc. Natl. Acad. Sci. U.S.A.">
        <title>Genome and transcriptome analyses of the mountain pine beetle-fungal symbiont Grosmannia clavigera, a lodgepole pine pathogen.</title>
        <authorList>
            <person name="DiGuistini S."/>
            <person name="Wang Y."/>
            <person name="Liao N.Y."/>
            <person name="Taylor G."/>
            <person name="Tanguay P."/>
            <person name="Feau N."/>
            <person name="Henrissat B."/>
            <person name="Chan S.K."/>
            <person name="Hesse-Orce U."/>
            <person name="Alamouti S.M."/>
            <person name="Tsui C.K.M."/>
            <person name="Docking R.T."/>
            <person name="Levasseur A."/>
            <person name="Haridas S."/>
            <person name="Robertson G."/>
            <person name="Birol I."/>
            <person name="Holt R.A."/>
            <person name="Marra M.A."/>
            <person name="Hamelin R.C."/>
            <person name="Hirst M."/>
            <person name="Jones S.J.M."/>
            <person name="Bohlmann J."/>
            <person name="Breuil C."/>
        </authorList>
    </citation>
    <scope>NUCLEOTIDE SEQUENCE [LARGE SCALE GENOMIC DNA]</scope>
    <source>
        <strain evidence="8">kw1407 / UAMH 11150</strain>
    </source>
</reference>
<evidence type="ECO:0000313" key="7">
    <source>
        <dbReference type="EMBL" id="EFW99491.1"/>
    </source>
</evidence>
<name>F0XRQ3_GROCL</name>
<dbReference type="SUPFAM" id="SSF48371">
    <property type="entry name" value="ARM repeat"/>
    <property type="match status" value="1"/>
</dbReference>
<dbReference type="GO" id="GO:0006281">
    <property type="term" value="P:DNA repair"/>
    <property type="evidence" value="ECO:0007669"/>
    <property type="project" value="UniProtKB-UniRule"/>
</dbReference>
<accession>F0XRQ3</accession>
<dbReference type="GO" id="GO:0051604">
    <property type="term" value="P:protein maturation"/>
    <property type="evidence" value="ECO:0007669"/>
    <property type="project" value="UniProtKB-UniRule"/>
</dbReference>
<dbReference type="InterPro" id="IPR024687">
    <property type="entry name" value="MMS19_C"/>
</dbReference>
<keyword evidence="3 4" id="KW-0539">Nucleus</keyword>
<dbReference type="GO" id="GO:0016226">
    <property type="term" value="P:iron-sulfur cluster assembly"/>
    <property type="evidence" value="ECO:0007669"/>
    <property type="project" value="UniProtKB-UniRule"/>
</dbReference>
<dbReference type="InterPro" id="IPR016024">
    <property type="entry name" value="ARM-type_fold"/>
</dbReference>
<organism evidence="8">
    <name type="scientific">Grosmannia clavigera (strain kw1407 / UAMH 11150)</name>
    <name type="common">Blue stain fungus</name>
    <name type="synonym">Graphiocladiella clavigera</name>
    <dbReference type="NCBI Taxonomy" id="655863"/>
    <lineage>
        <taxon>Eukaryota</taxon>
        <taxon>Fungi</taxon>
        <taxon>Dikarya</taxon>
        <taxon>Ascomycota</taxon>
        <taxon>Pezizomycotina</taxon>
        <taxon>Sordariomycetes</taxon>
        <taxon>Sordariomycetidae</taxon>
        <taxon>Ophiostomatales</taxon>
        <taxon>Ophiostomataceae</taxon>
        <taxon>Leptographium</taxon>
    </lineage>
</organism>
<dbReference type="STRING" id="655863.F0XRQ3"/>
<dbReference type="InterPro" id="IPR039920">
    <property type="entry name" value="MMS19"/>
</dbReference>
<evidence type="ECO:0000256" key="2">
    <source>
        <dbReference type="ARBA" id="ARBA00022737"/>
    </source>
</evidence>
<dbReference type="HOGENOM" id="CLU_007956_0_0_1"/>
<dbReference type="RefSeq" id="XP_014168974.1">
    <property type="nucleotide sequence ID" value="XM_014313499.1"/>
</dbReference>
<dbReference type="PANTHER" id="PTHR12891:SF0">
    <property type="entry name" value="MMS19 NUCLEOTIDE EXCISION REPAIR PROTEIN HOMOLOG"/>
    <property type="match status" value="1"/>
</dbReference>
<sequence length="1146" mass="125055">MADFTALATRYVLADDESEQRQLAGEAAEGIKKAPRKSAAVLNWAQSINPWMPGGRAGGDDEADGDVIARAKALGFLAASLEVLDSDVLRVEQVEHLIAFFGAMFAIDHKAGILAAATALRCLCSMKHFRPSMASSVLSHVVKLGDDFRLQAAPTRLAIYDLVTSLISDKSVLEELQQAHGTSCGFLVDLLQLCRNERDPDNLLRWFAILHLLLERYEQMSTAVAEEVFKAVSDYFPISMRSAATPSGTTVEDLKNALRVCFAASSPVAGSVFDFLLKRLDQGDALTNLAPHASRIWNSLKFEVRHGEVPETIDWTLRVIQAISTRLNGTPTDPLDGVFAKDFVDLVLADCINDLSNLTYTKQAGQLLTSTLRGGRRSFNLSITPILTAVKQNLLRAKTAPHIRDLLAFLGDVLRTRQGLVDDEKTADSISARASWDEFHNHDAAILDLLDSVYLSLWNGPKQGVDSASQAEKQSQDPIVLAQIMNGLAELISQRGPSAENIVGPLLCRPHQCMEVFTVLASRAQYSFSWNTVPAPDNFQGLAHEAMLALKTATLVYPKGFGYLVGRAVSSIKEAPLKTIPLEDLEGLKDTLSRLSFVGCSTIPIVSLQENRLCHFLTIVHALHTTLEWLLDERASFTLVNSVLYGIYGSILNIRDAFAQKGVPSQKEKSVGSSATGPDTSQSLSPVFLAYLKEATSLIRQLYLRATAFVADGIELSTDFNSSTDLDEQDLYLHQLSGMATFVIRDLDVEEQIKEKLYEAPSSLFHPGPVKTTVFHNHQGGRADALSLGILRGLRPLCVAYLADIPLSLQSLLEDLDNLDSLPQRAKMVRNGIATILSNKYSASANSRPGNLAEWQKLIEAVKTKLVPINSAGSPSLTPNQFGRLVAIATGAFPRLDKDAKELATLLAFTPEQYASSRTGEQMARSLGSLSSANADLLSAENHSVVKSIYKQWVYSQTVKKLLPLAFPKQQSSESASPVGRDVPSESASSVNAIAIISLVRHMPFSVYEDDVEESLVRILVAAVTTLPSWTDVSMALRVLYVILENRPKTLQGHLKTLVDASINVFGAAPKPAGKVPQPRRGNPPPGCRKQALRLVAHLPTQVEEGLLLPYGPQLLRALSTACGDRVREIREEAQLARENWTKVPL</sequence>
<feature type="domain" description="MMS19 C-terminal" evidence="5">
    <location>
        <begin position="727"/>
        <end position="1099"/>
    </location>
</feature>
<dbReference type="InParanoid" id="F0XRQ3"/>
<comment type="subcellular location">
    <subcellularLocation>
        <location evidence="1 4">Nucleus</location>
    </subcellularLocation>
</comment>
<dbReference type="InterPro" id="IPR029240">
    <property type="entry name" value="MMS19_N"/>
</dbReference>
<proteinExistence type="inferred from homology"/>
<dbReference type="Pfam" id="PF12460">
    <property type="entry name" value="MMS19_C"/>
    <property type="match status" value="1"/>
</dbReference>
<keyword evidence="4" id="KW-0234">DNA repair</keyword>
<dbReference type="GO" id="GO:0097361">
    <property type="term" value="C:cytosolic [4Fe-4S] assembly targeting complex"/>
    <property type="evidence" value="ECO:0007669"/>
    <property type="project" value="UniProtKB-UniRule"/>
</dbReference>
<dbReference type="GO" id="GO:0005634">
    <property type="term" value="C:nucleus"/>
    <property type="evidence" value="ECO:0007669"/>
    <property type="project" value="UniProtKB-SubCell"/>
</dbReference>
<keyword evidence="4" id="KW-0227">DNA damage</keyword>
<dbReference type="eggNOG" id="KOG1967">
    <property type="taxonomic scope" value="Eukaryota"/>
</dbReference>
<comment type="function">
    <text evidence="4">Key component of the cytosolic iron-sulfur protein assembly (CIA) complex, a multiprotein complex that mediates the incorporation of iron-sulfur cluster into apoproteins specifically involved in DNA metabolism and genomic integrity. In the CIA complex, MMS19 acts as an adapter between early-acting CIA components and a subset of cellular target iron-sulfur proteins.</text>
</comment>
<dbReference type="Proteomes" id="UP000007796">
    <property type="component" value="Unassembled WGS sequence"/>
</dbReference>
<dbReference type="PANTHER" id="PTHR12891">
    <property type="entry name" value="DNA REPAIR/TRANSCRIPTION PROTEIN MET18/MMS19"/>
    <property type="match status" value="1"/>
</dbReference>